<dbReference type="STRING" id="70415.A0A5S6QX86"/>
<feature type="compositionally biased region" description="Polar residues" evidence="1">
    <location>
        <begin position="41"/>
        <end position="55"/>
    </location>
</feature>
<name>A0A5S6QX86_TRIMR</name>
<evidence type="ECO:0000313" key="4">
    <source>
        <dbReference type="WBParaSite" id="TMUE_3000011709.1"/>
    </source>
</evidence>
<evidence type="ECO:0000313" key="3">
    <source>
        <dbReference type="Proteomes" id="UP000046395"/>
    </source>
</evidence>
<evidence type="ECO:0000256" key="1">
    <source>
        <dbReference type="SAM" id="MobiDB-lite"/>
    </source>
</evidence>
<dbReference type="Proteomes" id="UP000046395">
    <property type="component" value="Unassembled WGS sequence"/>
</dbReference>
<keyword evidence="2" id="KW-0472">Membrane</keyword>
<keyword evidence="2" id="KW-0812">Transmembrane</keyword>
<feature type="compositionally biased region" description="Polar residues" evidence="1">
    <location>
        <begin position="140"/>
        <end position="149"/>
    </location>
</feature>
<dbReference type="WBParaSite" id="TMUE_3000011709.1">
    <property type="protein sequence ID" value="TMUE_3000011709.1"/>
    <property type="gene ID" value="WBGene00294202"/>
</dbReference>
<feature type="transmembrane region" description="Helical" evidence="2">
    <location>
        <begin position="275"/>
        <end position="296"/>
    </location>
</feature>
<organism evidence="3 4">
    <name type="scientific">Trichuris muris</name>
    <name type="common">Mouse whipworm</name>
    <dbReference type="NCBI Taxonomy" id="70415"/>
    <lineage>
        <taxon>Eukaryota</taxon>
        <taxon>Metazoa</taxon>
        <taxon>Ecdysozoa</taxon>
        <taxon>Nematoda</taxon>
        <taxon>Enoplea</taxon>
        <taxon>Dorylaimia</taxon>
        <taxon>Trichinellida</taxon>
        <taxon>Trichuridae</taxon>
        <taxon>Trichuris</taxon>
    </lineage>
</organism>
<dbReference type="AlphaFoldDB" id="A0A5S6QX86"/>
<feature type="transmembrane region" description="Helical" evidence="2">
    <location>
        <begin position="330"/>
        <end position="352"/>
    </location>
</feature>
<reference evidence="4" key="1">
    <citation type="submission" date="2019-12" db="UniProtKB">
        <authorList>
            <consortium name="WormBaseParasite"/>
        </authorList>
    </citation>
    <scope>IDENTIFICATION</scope>
</reference>
<feature type="transmembrane region" description="Helical" evidence="2">
    <location>
        <begin position="372"/>
        <end position="396"/>
    </location>
</feature>
<evidence type="ECO:0000256" key="2">
    <source>
        <dbReference type="SAM" id="Phobius"/>
    </source>
</evidence>
<feature type="compositionally biased region" description="Basic and acidic residues" evidence="1">
    <location>
        <begin position="97"/>
        <end position="139"/>
    </location>
</feature>
<sequence length="440" mass="47840">MHGSENGTDDASHKRGLRPIPRRFTGISMLNAFAPAYPTAERSQTTLGRRTSAASEMSPLRNKNKGKALGSDNSAAIEWGKSEYKYTPFKRGPRIVHTEGEWNEKGGERVEGYDKPNGDDSEKRSEKVSHGRSEMDDGRTTSGRGTPNSLAAAWRNSHTLHRSTADITVDSGIQSYQQVAVKPQSAQISPSSVKRLPLSLPHMPPAYAPFMMYNPANVQSRPWSTCGFPPPWPADLPCNGHAESNEIVATKRAAETDTKEPCTNAKSFWRPLRMIAILQLVLGVAILITGVIRVILGAHMAVGFDILVGLLVIIVQGTILAAMAKSNWCLMAAGYTASVVQCSSLGLPIFASLQSLQKADANTAAHQYVVDIFIVALCLSDLAVVAISLSYTCYAVTRKFRICEKDAQQTINCHSNSTLNELSQSPELSRKDQDPSKDAK</sequence>
<feature type="region of interest" description="Disordered" evidence="1">
    <location>
        <begin position="97"/>
        <end position="150"/>
    </location>
</feature>
<feature type="transmembrane region" description="Helical" evidence="2">
    <location>
        <begin position="302"/>
        <end position="323"/>
    </location>
</feature>
<feature type="region of interest" description="Disordered" evidence="1">
    <location>
        <begin position="36"/>
        <end position="71"/>
    </location>
</feature>
<accession>A0A5S6QX86</accession>
<keyword evidence="3" id="KW-1185">Reference proteome</keyword>
<protein>
    <submittedName>
        <fullName evidence="4">MARVEL domain-containing protein</fullName>
    </submittedName>
</protein>
<feature type="region of interest" description="Disordered" evidence="1">
    <location>
        <begin position="1"/>
        <end position="22"/>
    </location>
</feature>
<proteinExistence type="predicted"/>
<keyword evidence="2" id="KW-1133">Transmembrane helix</keyword>